<dbReference type="SUPFAM" id="SSF55718">
    <property type="entry name" value="SCP-like"/>
    <property type="match status" value="1"/>
</dbReference>
<dbReference type="InterPro" id="IPR036527">
    <property type="entry name" value="SCP2_sterol-bd_dom_sf"/>
</dbReference>
<gene>
    <name evidence="2" type="ORF">QNH39_22170</name>
</gene>
<sequence length="130" mass="14892">MMDVVEAFLAKIKDQEHVQPLFLHADLQINLRCEGQTIQLIIKNGNIMILQNSEAQQSKYEISGSQNAMKQLLEGTQRLRVLEQQGQLKVSAPLRTTLLLESVFFLTKAQNRERTKNNLNKVIDSELIFL</sequence>
<evidence type="ECO:0000313" key="2">
    <source>
        <dbReference type="EMBL" id="WHY85296.1"/>
    </source>
</evidence>
<evidence type="ECO:0000259" key="1">
    <source>
        <dbReference type="Pfam" id="PF02036"/>
    </source>
</evidence>
<dbReference type="RefSeq" id="WP_082804971.1">
    <property type="nucleotide sequence ID" value="NZ_CP126114.1"/>
</dbReference>
<organism evidence="2 3">
    <name type="scientific">Neobacillus novalis</name>
    <dbReference type="NCBI Taxonomy" id="220687"/>
    <lineage>
        <taxon>Bacteria</taxon>
        <taxon>Bacillati</taxon>
        <taxon>Bacillota</taxon>
        <taxon>Bacilli</taxon>
        <taxon>Bacillales</taxon>
        <taxon>Bacillaceae</taxon>
        <taxon>Neobacillus</taxon>
    </lineage>
</organism>
<dbReference type="Pfam" id="PF02036">
    <property type="entry name" value="SCP2"/>
    <property type="match status" value="1"/>
</dbReference>
<reference evidence="2" key="1">
    <citation type="submission" date="2023-05" db="EMBL/GenBank/DDBJ databases">
        <title>Comparative genomics of Bacillaceae isolates and their secondary metabolite potential.</title>
        <authorList>
            <person name="Song L."/>
            <person name="Nielsen L.J."/>
            <person name="Mohite O."/>
            <person name="Xu X."/>
            <person name="Weber T."/>
            <person name="Kovacs A.T."/>
        </authorList>
    </citation>
    <scope>NUCLEOTIDE SEQUENCE</scope>
    <source>
        <strain evidence="2">XLM17</strain>
    </source>
</reference>
<protein>
    <submittedName>
        <fullName evidence="2">SCP2 sterol-binding domain-containing protein</fullName>
    </submittedName>
</protein>
<dbReference type="AlphaFoldDB" id="A0AA95MQC6"/>
<name>A0AA95MQC6_9BACI</name>
<keyword evidence="3" id="KW-1185">Reference proteome</keyword>
<feature type="domain" description="SCP2" evidence="1">
    <location>
        <begin position="24"/>
        <end position="103"/>
    </location>
</feature>
<evidence type="ECO:0000313" key="3">
    <source>
        <dbReference type="Proteomes" id="UP001178288"/>
    </source>
</evidence>
<dbReference type="InterPro" id="IPR003033">
    <property type="entry name" value="SCP2_sterol-bd_dom"/>
</dbReference>
<proteinExistence type="predicted"/>
<accession>A0AA95MQC6</accession>
<dbReference type="Proteomes" id="UP001178288">
    <property type="component" value="Chromosome"/>
</dbReference>
<dbReference type="KEGG" id="nnv:QNH39_22170"/>
<dbReference type="EMBL" id="CP126114">
    <property type="protein sequence ID" value="WHY85296.1"/>
    <property type="molecule type" value="Genomic_DNA"/>
</dbReference>